<dbReference type="EMBL" id="FWXS01000011">
    <property type="protein sequence ID" value="SMC88698.1"/>
    <property type="molecule type" value="Genomic_DNA"/>
</dbReference>
<dbReference type="AlphaFoldDB" id="A0A1W2CVF8"/>
<evidence type="ECO:0000256" key="2">
    <source>
        <dbReference type="ARBA" id="ARBA00022741"/>
    </source>
</evidence>
<organism evidence="9 10">
    <name type="scientific">Moheibacter sediminis</name>
    <dbReference type="NCBI Taxonomy" id="1434700"/>
    <lineage>
        <taxon>Bacteria</taxon>
        <taxon>Pseudomonadati</taxon>
        <taxon>Bacteroidota</taxon>
        <taxon>Flavobacteriia</taxon>
        <taxon>Flavobacteriales</taxon>
        <taxon>Weeksellaceae</taxon>
        <taxon>Moheibacter</taxon>
    </lineage>
</organism>
<evidence type="ECO:0000256" key="6">
    <source>
        <dbReference type="SAM" id="MobiDB-lite"/>
    </source>
</evidence>
<dbReference type="Proteomes" id="UP000192393">
    <property type="component" value="Unassembled WGS sequence"/>
</dbReference>
<dbReference type="RefSeq" id="WP_084018834.1">
    <property type="nucleotide sequence ID" value="NZ_FWXS01000011.1"/>
</dbReference>
<keyword evidence="1" id="KW-0444">Lipid biosynthesis</keyword>
<keyword evidence="3" id="KW-0067">ATP-binding</keyword>
<dbReference type="InterPro" id="IPR020568">
    <property type="entry name" value="Ribosomal_Su5_D2-typ_SF"/>
</dbReference>
<dbReference type="InterPro" id="IPR014721">
    <property type="entry name" value="Ribsml_uS5_D2-typ_fold_subgr"/>
</dbReference>
<sequence length="351" mass="39953">MEQFHSKLNKQKREGSGSVSAQCPSNIALVKYWGKRGNQIPMNSSLSFTLTNSYTETELKFKPKENDGYLVNVYLDKNLNEHFAPRIYTFFERIEEYIPFLQDFEFEIHTHNTFPHSSGIASSASGMGAMALCLVQMEQNFGGNLSEEEMLRKASFLARLGSGSACRSIYKGITVWGESEFVENSSDLYAVPYPYEIHTVFKVFQDTILLIDEGQKEVSSSVGHKLMENHPYAQQRFLAANENLGKLIPILKEGNLEEFGTLVEHEALSLHAMMLTSNPAYILIKPNTLNVIEKVWEFRRNTSANLFFTLDAGANVHLLYPENEREACLEFIQNALKTYCSKEKFIKDLTF</sequence>
<dbReference type="SUPFAM" id="SSF54211">
    <property type="entry name" value="Ribosomal protein S5 domain 2-like"/>
    <property type="match status" value="1"/>
</dbReference>
<dbReference type="InterPro" id="IPR041431">
    <property type="entry name" value="Mvd1_C"/>
</dbReference>
<dbReference type="Pfam" id="PF22700">
    <property type="entry name" value="MVD-like_N"/>
    <property type="match status" value="1"/>
</dbReference>
<name>A0A1W2CVF8_9FLAO</name>
<evidence type="ECO:0000313" key="9">
    <source>
        <dbReference type="EMBL" id="SMC88698.1"/>
    </source>
</evidence>
<keyword evidence="4" id="KW-0443">Lipid metabolism</keyword>
<dbReference type="Gene3D" id="3.30.70.890">
    <property type="entry name" value="GHMP kinase, C-terminal domain"/>
    <property type="match status" value="1"/>
</dbReference>
<dbReference type="GO" id="GO:0016831">
    <property type="term" value="F:carboxy-lyase activity"/>
    <property type="evidence" value="ECO:0007669"/>
    <property type="project" value="InterPro"/>
</dbReference>
<dbReference type="STRING" id="1434700.SAMN06296427_11175"/>
<dbReference type="PIRSF" id="PIRSF015950">
    <property type="entry name" value="Mev_P_decrbx"/>
    <property type="match status" value="1"/>
</dbReference>
<feature type="region of interest" description="Disordered" evidence="6">
    <location>
        <begin position="1"/>
        <end position="21"/>
    </location>
</feature>
<accession>A0A1W2CVF8</accession>
<dbReference type="GO" id="GO:0005524">
    <property type="term" value="F:ATP binding"/>
    <property type="evidence" value="ECO:0007669"/>
    <property type="project" value="UniProtKB-KW"/>
</dbReference>
<keyword evidence="5" id="KW-0456">Lyase</keyword>
<evidence type="ECO:0000256" key="5">
    <source>
        <dbReference type="ARBA" id="ARBA00023239"/>
    </source>
</evidence>
<evidence type="ECO:0000259" key="8">
    <source>
        <dbReference type="Pfam" id="PF22700"/>
    </source>
</evidence>
<evidence type="ECO:0000256" key="1">
    <source>
        <dbReference type="ARBA" id="ARBA00022516"/>
    </source>
</evidence>
<dbReference type="GO" id="GO:0008299">
    <property type="term" value="P:isoprenoid biosynthetic process"/>
    <property type="evidence" value="ECO:0007669"/>
    <property type="project" value="InterPro"/>
</dbReference>
<evidence type="ECO:0000313" key="10">
    <source>
        <dbReference type="Proteomes" id="UP000192393"/>
    </source>
</evidence>
<evidence type="ECO:0000256" key="3">
    <source>
        <dbReference type="ARBA" id="ARBA00022840"/>
    </source>
</evidence>
<evidence type="ECO:0000259" key="7">
    <source>
        <dbReference type="Pfam" id="PF18376"/>
    </source>
</evidence>
<dbReference type="PANTHER" id="PTHR10977">
    <property type="entry name" value="DIPHOSPHOMEVALONATE DECARBOXYLASE"/>
    <property type="match status" value="1"/>
</dbReference>
<reference evidence="9 10" key="1">
    <citation type="submission" date="2017-04" db="EMBL/GenBank/DDBJ databases">
        <authorList>
            <person name="Afonso C.L."/>
            <person name="Miller P.J."/>
            <person name="Scott M.A."/>
            <person name="Spackman E."/>
            <person name="Goraichik I."/>
            <person name="Dimitrov K.M."/>
            <person name="Suarez D.L."/>
            <person name="Swayne D.E."/>
        </authorList>
    </citation>
    <scope>NUCLEOTIDE SEQUENCE [LARGE SCALE GENOMIC DNA]</scope>
    <source>
        <strain evidence="9 10">CGMCC 1.12708</strain>
    </source>
</reference>
<dbReference type="InterPro" id="IPR036554">
    <property type="entry name" value="GHMP_kinase_C_sf"/>
</dbReference>
<feature type="domain" description="Mvd1 C-terminal" evidence="7">
    <location>
        <begin position="208"/>
        <end position="347"/>
    </location>
</feature>
<dbReference type="SUPFAM" id="SSF55060">
    <property type="entry name" value="GHMP Kinase, C-terminal domain"/>
    <property type="match status" value="1"/>
</dbReference>
<dbReference type="PANTHER" id="PTHR10977:SF3">
    <property type="entry name" value="DIPHOSPHOMEVALONATE DECARBOXYLASE"/>
    <property type="match status" value="1"/>
</dbReference>
<dbReference type="InterPro" id="IPR053859">
    <property type="entry name" value="MVD-like_N"/>
</dbReference>
<dbReference type="Pfam" id="PF18376">
    <property type="entry name" value="MDD_C"/>
    <property type="match status" value="1"/>
</dbReference>
<keyword evidence="2" id="KW-0547">Nucleotide-binding</keyword>
<feature type="domain" description="Diphosphomevalonate decarboxylase-like N-terminal" evidence="8">
    <location>
        <begin position="24"/>
        <end position="181"/>
    </location>
</feature>
<protein>
    <submittedName>
        <fullName evidence="9">Diphosphomevalonate decarboxylase</fullName>
    </submittedName>
</protein>
<dbReference type="OrthoDB" id="5498344at2"/>
<dbReference type="Gene3D" id="3.30.230.10">
    <property type="match status" value="1"/>
</dbReference>
<dbReference type="InterPro" id="IPR005935">
    <property type="entry name" value="Mev_decarb"/>
</dbReference>
<gene>
    <name evidence="9" type="ORF">SAMN06296427_11175</name>
</gene>
<keyword evidence="10" id="KW-1185">Reference proteome</keyword>
<evidence type="ECO:0000256" key="4">
    <source>
        <dbReference type="ARBA" id="ARBA00023098"/>
    </source>
</evidence>
<proteinExistence type="predicted"/>